<dbReference type="InterPro" id="IPR036420">
    <property type="entry name" value="BRCT_dom_sf"/>
</dbReference>
<sequence length="1078" mass="116522">MIGSDSFQQTNIIPIDTVHQYRTSIDLQRSKLIEAYSQLLDRVDVSLGVLTRCKNTIDSSAIDPYRSPAPALSSASPLAMVDDIGALWFHVHALLHDARKMSKLLSQNIPAHFHSCASLMASAVLQQQQCVPDAQVAPIHEATHQRLKEGSIKMAHTILASACSSPVTQLAGRLSGSATQPSAMNGLSTDGAIGVSSALGTMTAKRDRKYRFVTFLPPSPPDVAQMLASAPPMPPSTQQQQRDVDGNVMDPVPLVAAVVGQMRTGIAVLHGSVLVDLIELVSLFSPVEPATTVSDATEAVTVDPNDIALRIESLIRACDLQSLDGPMASQTMESSGIGALAKWVIVLPFYSASPLHRCIRMFHQSCQATFGVNPNGTRDANDNIVKIIKRRCSSPVVQSLLIRVAKQFLFLPGDAMENLIGGGNQQQDARLSGAVTTTTDAVRGTKFQVSLGPSFPRQRSHESLNTTTNVSYESTPRKPYAPYQSSHIDDSVLYHILQEIEHAASVGTHRDPWNVPQNDGDHDATCGSSRKRSRSPEARHEARSGEPHHHTGGMAPLTVTLRRRRSRSLLPHDSTGPAGTVQSSVAAAGGDVESQDVQFDASDDDDDDEHRAVALPPRIVLELAVPPEQRCYNEAQHDKNGIIAFNADTTVTTAETTSVENTKTFLNFQMTNSIRDKRREIQQLLTAAPLSQAAHNEHHGLDQQNEIPVIAPPAGACGKMDTASHYLKAADILLVADGVMERTEKYLSFCASGKPIVSPRYVTDSVSRGVWLPLDDKRRALEYELSPARRRFLLHGAPQPPIAVTGCLLASTDLPHSVWIPSCAGISVATPTVRPFEQWRVVLFASKQVGRGIQSILEAGGCAHIVADPHPPDLKLWKAREATPIVSTLPCGAVIAEDGGNSSSCSSSQPLMPTVETRCVPRWLADFVRQVARKPPLPSSTNADDDVEASTWVDVETSDLLRCFSATNKTPYVTHILVEGPLVGDMFVAPQQLPSCFVDGDSMALKAPRNCPSDAGPSCGNEDPAEPLSDGRRNIFSLELLYHVLCVAKPHEFCWESGTLTDEGERTLPAVCRLVMPS</sequence>
<dbReference type="AlphaFoldDB" id="A0A0S4IRM7"/>
<evidence type="ECO:0008006" key="4">
    <source>
        <dbReference type="Google" id="ProtNLM"/>
    </source>
</evidence>
<dbReference type="Gene3D" id="3.40.50.10190">
    <property type="entry name" value="BRCT domain"/>
    <property type="match status" value="1"/>
</dbReference>
<feature type="region of interest" description="Disordered" evidence="1">
    <location>
        <begin position="569"/>
        <end position="591"/>
    </location>
</feature>
<feature type="compositionally biased region" description="Basic and acidic residues" evidence="1">
    <location>
        <begin position="534"/>
        <end position="549"/>
    </location>
</feature>
<evidence type="ECO:0000313" key="2">
    <source>
        <dbReference type="EMBL" id="CUF35367.1"/>
    </source>
</evidence>
<accession>A0A0S4IRM7</accession>
<organism evidence="2 3">
    <name type="scientific">Bodo saltans</name>
    <name type="common">Flagellated protozoan</name>
    <dbReference type="NCBI Taxonomy" id="75058"/>
    <lineage>
        <taxon>Eukaryota</taxon>
        <taxon>Discoba</taxon>
        <taxon>Euglenozoa</taxon>
        <taxon>Kinetoplastea</taxon>
        <taxon>Metakinetoplastina</taxon>
        <taxon>Eubodonida</taxon>
        <taxon>Bodonidae</taxon>
        <taxon>Bodo</taxon>
    </lineage>
</organism>
<proteinExistence type="predicted"/>
<feature type="region of interest" description="Disordered" evidence="1">
    <location>
        <begin position="508"/>
        <end position="557"/>
    </location>
</feature>
<dbReference type="EMBL" id="CYKH01000305">
    <property type="protein sequence ID" value="CUF35367.1"/>
    <property type="molecule type" value="Genomic_DNA"/>
</dbReference>
<feature type="compositionally biased region" description="Polar residues" evidence="1">
    <location>
        <begin position="463"/>
        <end position="474"/>
    </location>
</feature>
<reference evidence="3" key="1">
    <citation type="submission" date="2015-09" db="EMBL/GenBank/DDBJ databases">
        <authorList>
            <consortium name="Pathogen Informatics"/>
        </authorList>
    </citation>
    <scope>NUCLEOTIDE SEQUENCE [LARGE SCALE GENOMIC DNA]</scope>
    <source>
        <strain evidence="3">Lake Konstanz</strain>
    </source>
</reference>
<keyword evidence="3" id="KW-1185">Reference proteome</keyword>
<protein>
    <recommendedName>
        <fullName evidence="4">BRCT domain-containing protein</fullName>
    </recommendedName>
</protein>
<gene>
    <name evidence="2" type="ORF">BSAL_61720</name>
</gene>
<evidence type="ECO:0000313" key="3">
    <source>
        <dbReference type="Proteomes" id="UP000051952"/>
    </source>
</evidence>
<name>A0A0S4IRM7_BODSA</name>
<feature type="region of interest" description="Disordered" evidence="1">
    <location>
        <begin position="450"/>
        <end position="484"/>
    </location>
</feature>
<evidence type="ECO:0000256" key="1">
    <source>
        <dbReference type="SAM" id="MobiDB-lite"/>
    </source>
</evidence>
<dbReference type="OrthoDB" id="273147at2759"/>
<dbReference type="SUPFAM" id="SSF52113">
    <property type="entry name" value="BRCT domain"/>
    <property type="match status" value="1"/>
</dbReference>
<dbReference type="Proteomes" id="UP000051952">
    <property type="component" value="Unassembled WGS sequence"/>
</dbReference>
<dbReference type="VEuPathDB" id="TriTrypDB:BSAL_61720"/>